<accession>A0A0F9PM07</accession>
<name>A0A0F9PM07_9ZZZZ</name>
<evidence type="ECO:0000313" key="1">
    <source>
        <dbReference type="EMBL" id="KKN02081.1"/>
    </source>
</evidence>
<dbReference type="AlphaFoldDB" id="A0A0F9PM07"/>
<gene>
    <name evidence="1" type="ORF">LCGC14_1121320</name>
</gene>
<sequence>MPPKIVVIKSAKSFVDTVDLPNDKATLAAGKWKFSCGLEMVDESIKNTPDNHYVTKDAAIMQLAHTRHHDGLATDYVTAGNHDATATLYFQSQDGVLIDAWCSCGYNPNA</sequence>
<protein>
    <submittedName>
        <fullName evidence="1">Uncharacterized protein</fullName>
    </submittedName>
</protein>
<reference evidence="1" key="1">
    <citation type="journal article" date="2015" name="Nature">
        <title>Complex archaea that bridge the gap between prokaryotes and eukaryotes.</title>
        <authorList>
            <person name="Spang A."/>
            <person name="Saw J.H."/>
            <person name="Jorgensen S.L."/>
            <person name="Zaremba-Niedzwiedzka K."/>
            <person name="Martijn J."/>
            <person name="Lind A.E."/>
            <person name="van Eijk R."/>
            <person name="Schleper C."/>
            <person name="Guy L."/>
            <person name="Ettema T.J."/>
        </authorList>
    </citation>
    <scope>NUCLEOTIDE SEQUENCE</scope>
</reference>
<dbReference type="EMBL" id="LAZR01005185">
    <property type="protein sequence ID" value="KKN02081.1"/>
    <property type="molecule type" value="Genomic_DNA"/>
</dbReference>
<organism evidence="1">
    <name type="scientific">marine sediment metagenome</name>
    <dbReference type="NCBI Taxonomy" id="412755"/>
    <lineage>
        <taxon>unclassified sequences</taxon>
        <taxon>metagenomes</taxon>
        <taxon>ecological metagenomes</taxon>
    </lineage>
</organism>
<proteinExistence type="predicted"/>
<comment type="caution">
    <text evidence="1">The sequence shown here is derived from an EMBL/GenBank/DDBJ whole genome shotgun (WGS) entry which is preliminary data.</text>
</comment>